<dbReference type="GO" id="GO:0009432">
    <property type="term" value="P:SOS response"/>
    <property type="evidence" value="ECO:0007669"/>
    <property type="project" value="UniProtKB-KW"/>
</dbReference>
<evidence type="ECO:0000313" key="16">
    <source>
        <dbReference type="Proteomes" id="UP000230093"/>
    </source>
</evidence>
<comment type="caution">
    <text evidence="15">The sequence shown here is derived from an EMBL/GenBank/DDBJ whole genome shotgun (WGS) entry which is preliminary data.</text>
</comment>
<evidence type="ECO:0000256" key="4">
    <source>
        <dbReference type="ARBA" id="ARBA00022763"/>
    </source>
</evidence>
<dbReference type="InterPro" id="IPR006200">
    <property type="entry name" value="LexA"/>
</dbReference>
<dbReference type="InterPro" id="IPR050077">
    <property type="entry name" value="LexA_repressor"/>
</dbReference>
<dbReference type="CDD" id="cd06529">
    <property type="entry name" value="S24_LexA-like"/>
    <property type="match status" value="1"/>
</dbReference>
<dbReference type="Proteomes" id="UP000230093">
    <property type="component" value="Unassembled WGS sequence"/>
</dbReference>
<keyword evidence="2" id="KW-0678">Repressor</keyword>
<feature type="domain" description="LexA repressor DNA-binding" evidence="14">
    <location>
        <begin position="5"/>
        <end position="60"/>
    </location>
</feature>
<keyword evidence="11" id="KW-0742">SOS response</keyword>
<dbReference type="SUPFAM" id="SSF46785">
    <property type="entry name" value="Winged helix' DNA-binding domain"/>
    <property type="match status" value="1"/>
</dbReference>
<dbReference type="PANTHER" id="PTHR33516">
    <property type="entry name" value="LEXA REPRESSOR"/>
    <property type="match status" value="1"/>
</dbReference>
<dbReference type="GO" id="GO:0006508">
    <property type="term" value="P:proteolysis"/>
    <property type="evidence" value="ECO:0007669"/>
    <property type="project" value="InterPro"/>
</dbReference>
<organism evidence="15 16">
    <name type="scientific">Candidatus Beckwithbacteria bacterium CG10_big_fil_rev_8_21_14_0_10_34_10</name>
    <dbReference type="NCBI Taxonomy" id="1974495"/>
    <lineage>
        <taxon>Bacteria</taxon>
        <taxon>Candidatus Beckwithiibacteriota</taxon>
    </lineage>
</organism>
<keyword evidence="4" id="KW-0227">DNA damage</keyword>
<evidence type="ECO:0000259" key="13">
    <source>
        <dbReference type="Pfam" id="PF00717"/>
    </source>
</evidence>
<dbReference type="GO" id="GO:0006281">
    <property type="term" value="P:DNA repair"/>
    <property type="evidence" value="ECO:0007669"/>
    <property type="project" value="UniProtKB-KW"/>
</dbReference>
<evidence type="ECO:0000256" key="12">
    <source>
        <dbReference type="RuleBase" id="RU003991"/>
    </source>
</evidence>
<dbReference type="InterPro" id="IPR006197">
    <property type="entry name" value="Peptidase_S24_LexA"/>
</dbReference>
<keyword evidence="7" id="KW-0805">Transcription regulation</keyword>
<evidence type="ECO:0000259" key="14">
    <source>
        <dbReference type="Pfam" id="PF01726"/>
    </source>
</evidence>
<accession>A0A2H0WAE0</accession>
<gene>
    <name evidence="15" type="primary">lexA</name>
    <name evidence="15" type="ORF">COT75_00330</name>
</gene>
<evidence type="ECO:0000256" key="2">
    <source>
        <dbReference type="ARBA" id="ARBA00022491"/>
    </source>
</evidence>
<dbReference type="InterPro" id="IPR036390">
    <property type="entry name" value="WH_DNA-bd_sf"/>
</dbReference>
<dbReference type="InterPro" id="IPR036388">
    <property type="entry name" value="WH-like_DNA-bd_sf"/>
</dbReference>
<dbReference type="GO" id="GO:0004252">
    <property type="term" value="F:serine-type endopeptidase activity"/>
    <property type="evidence" value="ECO:0007669"/>
    <property type="project" value="InterPro"/>
</dbReference>
<evidence type="ECO:0000256" key="3">
    <source>
        <dbReference type="ARBA" id="ARBA00022705"/>
    </source>
</evidence>
<name>A0A2H0WAE0_9BACT</name>
<evidence type="ECO:0000256" key="11">
    <source>
        <dbReference type="ARBA" id="ARBA00023236"/>
    </source>
</evidence>
<dbReference type="EMBL" id="PEZT01000001">
    <property type="protein sequence ID" value="PIS09636.1"/>
    <property type="molecule type" value="Genomic_DNA"/>
</dbReference>
<evidence type="ECO:0000256" key="9">
    <source>
        <dbReference type="ARBA" id="ARBA00023163"/>
    </source>
</evidence>
<dbReference type="Pfam" id="PF00717">
    <property type="entry name" value="Peptidase_S24"/>
    <property type="match status" value="1"/>
</dbReference>
<keyword evidence="10" id="KW-0234">DNA repair</keyword>
<dbReference type="NCBIfam" id="TIGR00498">
    <property type="entry name" value="lexA"/>
    <property type="match status" value="1"/>
</dbReference>
<dbReference type="PANTHER" id="PTHR33516:SF2">
    <property type="entry name" value="LEXA REPRESSOR-RELATED"/>
    <property type="match status" value="1"/>
</dbReference>
<dbReference type="InterPro" id="IPR036286">
    <property type="entry name" value="LexA/Signal_pep-like_sf"/>
</dbReference>
<dbReference type="PRINTS" id="PR00726">
    <property type="entry name" value="LEXASERPTASE"/>
</dbReference>
<evidence type="ECO:0000256" key="7">
    <source>
        <dbReference type="ARBA" id="ARBA00023015"/>
    </source>
</evidence>
<evidence type="ECO:0000313" key="15">
    <source>
        <dbReference type="EMBL" id="PIS09636.1"/>
    </source>
</evidence>
<dbReference type="Gene3D" id="2.10.109.10">
    <property type="entry name" value="Umud Fragment, subunit A"/>
    <property type="match status" value="1"/>
</dbReference>
<dbReference type="GO" id="GO:0006260">
    <property type="term" value="P:DNA replication"/>
    <property type="evidence" value="ECO:0007669"/>
    <property type="project" value="UniProtKB-KW"/>
</dbReference>
<keyword evidence="5 12" id="KW-0378">Hydrolase</keyword>
<keyword evidence="6 12" id="KW-0068">Autocatalytic cleavage</keyword>
<dbReference type="GO" id="GO:0003677">
    <property type="term" value="F:DNA binding"/>
    <property type="evidence" value="ECO:0007669"/>
    <property type="project" value="UniProtKB-KW"/>
</dbReference>
<keyword evidence="3" id="KW-0235">DNA replication</keyword>
<keyword evidence="8" id="KW-0238">DNA-binding</keyword>
<evidence type="ECO:0000256" key="5">
    <source>
        <dbReference type="ARBA" id="ARBA00022801"/>
    </source>
</evidence>
<keyword evidence="9" id="KW-0804">Transcription</keyword>
<feature type="domain" description="Peptidase S24/S26A/S26B/S26C" evidence="13">
    <location>
        <begin position="85"/>
        <end position="198"/>
    </location>
</feature>
<proteinExistence type="inferred from homology"/>
<dbReference type="SUPFAM" id="SSF51306">
    <property type="entry name" value="LexA/Signal peptidase"/>
    <property type="match status" value="1"/>
</dbReference>
<evidence type="ECO:0000256" key="10">
    <source>
        <dbReference type="ARBA" id="ARBA00023204"/>
    </source>
</evidence>
<dbReference type="AlphaFoldDB" id="A0A2H0WAE0"/>
<reference evidence="16" key="1">
    <citation type="submission" date="2017-09" db="EMBL/GenBank/DDBJ databases">
        <title>Depth-based differentiation of microbial function through sediment-hosted aquifers and enrichment of novel symbionts in the deep terrestrial subsurface.</title>
        <authorList>
            <person name="Probst A.J."/>
            <person name="Ladd B."/>
            <person name="Jarett J.K."/>
            <person name="Geller-Mcgrath D.E."/>
            <person name="Sieber C.M.K."/>
            <person name="Emerson J.B."/>
            <person name="Anantharaman K."/>
            <person name="Thomas B.C."/>
            <person name="Malmstrom R."/>
            <person name="Stieglmeier M."/>
            <person name="Klingl A."/>
            <person name="Woyke T."/>
            <person name="Ryan C.M."/>
            <person name="Banfield J.F."/>
        </authorList>
    </citation>
    <scope>NUCLEOTIDE SEQUENCE [LARGE SCALE GENOMIC DNA]</scope>
</reference>
<evidence type="ECO:0000256" key="6">
    <source>
        <dbReference type="ARBA" id="ARBA00022813"/>
    </source>
</evidence>
<sequence>MPVVLYEKQRQALEFVAQYIQRNGFAPALREIADAMGLSSLATVHEHMNQLQKKGVLKITGYGKHRHMEVVDKKLADNDTGMKLPVLGFIAEGRPIEPFSEMDVFFSVAPSLLSGKKRALVLKVKGDTFLDEGILDGDFVVIEEKANVEDGELVLALLEKDVVTLKRFFKEETRVRLESIRNVKPPLFVNKIKIQGEIKAIIRKY</sequence>
<dbReference type="Gene3D" id="1.10.10.10">
    <property type="entry name" value="Winged helix-like DNA-binding domain superfamily/Winged helix DNA-binding domain"/>
    <property type="match status" value="1"/>
</dbReference>
<dbReference type="InterPro" id="IPR039418">
    <property type="entry name" value="LexA-like"/>
</dbReference>
<dbReference type="InterPro" id="IPR006199">
    <property type="entry name" value="LexA_DNA-bd_dom"/>
</dbReference>
<dbReference type="InterPro" id="IPR015927">
    <property type="entry name" value="Peptidase_S24_S26A/B/C"/>
</dbReference>
<comment type="similarity">
    <text evidence="1 12">Belongs to the peptidase S24 family.</text>
</comment>
<dbReference type="Pfam" id="PF01726">
    <property type="entry name" value="LexA_DNA_bind"/>
    <property type="match status" value="1"/>
</dbReference>
<dbReference type="GO" id="GO:0045892">
    <property type="term" value="P:negative regulation of DNA-templated transcription"/>
    <property type="evidence" value="ECO:0007669"/>
    <property type="project" value="InterPro"/>
</dbReference>
<protein>
    <submittedName>
        <fullName evidence="15">Repressor LexA</fullName>
    </submittedName>
</protein>
<evidence type="ECO:0000256" key="1">
    <source>
        <dbReference type="ARBA" id="ARBA00007484"/>
    </source>
</evidence>
<evidence type="ECO:0000256" key="8">
    <source>
        <dbReference type="ARBA" id="ARBA00023125"/>
    </source>
</evidence>